<sequence length="208" mass="21695">MSNHPNARPTPQDTGATRVNDESNTKDVVAQKSKNEANQLKNQAAGSGERVAETAKDKAGNVKDEAVNQAQDLFGQLKGDVQGYVGPQQERAASTARSISDEIGAISRGEQPQSNYVGGALGGLSGYADSFASALENKDPQELLGDVRRFASRRPGTFLALAAGIGLLAGRATRGAKDSDEVPTDAQGAKEFFGTAESDTTGQEGQAR</sequence>
<dbReference type="Proteomes" id="UP000521379">
    <property type="component" value="Unassembled WGS sequence"/>
</dbReference>
<dbReference type="EMBL" id="JAAVUN010000031">
    <property type="protein sequence ID" value="NKE10560.1"/>
    <property type="molecule type" value="Genomic_DNA"/>
</dbReference>
<evidence type="ECO:0000256" key="1">
    <source>
        <dbReference type="SAM" id="MobiDB-lite"/>
    </source>
</evidence>
<accession>A0A846TU64</accession>
<feature type="compositionally biased region" description="Polar residues" evidence="1">
    <location>
        <begin position="1"/>
        <end position="17"/>
    </location>
</feature>
<comment type="caution">
    <text evidence="2">The sequence shown here is derived from an EMBL/GenBank/DDBJ whole genome shotgun (WGS) entry which is preliminary data.</text>
</comment>
<organism evidence="2 3">
    <name type="scientific">Kocuria subflava</name>
    <dbReference type="NCBI Taxonomy" id="1736139"/>
    <lineage>
        <taxon>Bacteria</taxon>
        <taxon>Bacillati</taxon>
        <taxon>Actinomycetota</taxon>
        <taxon>Actinomycetes</taxon>
        <taxon>Micrococcales</taxon>
        <taxon>Micrococcaceae</taxon>
        <taxon>Kocuria</taxon>
    </lineage>
</organism>
<dbReference type="AlphaFoldDB" id="A0A846TU64"/>
<evidence type="ECO:0000313" key="2">
    <source>
        <dbReference type="EMBL" id="NKE10560.1"/>
    </source>
</evidence>
<proteinExistence type="predicted"/>
<feature type="compositionally biased region" description="Basic and acidic residues" evidence="1">
    <location>
        <begin position="50"/>
        <end position="62"/>
    </location>
</feature>
<feature type="compositionally biased region" description="Polar residues" evidence="1">
    <location>
        <begin position="197"/>
        <end position="208"/>
    </location>
</feature>
<keyword evidence="3" id="KW-1185">Reference proteome</keyword>
<feature type="region of interest" description="Disordered" evidence="1">
    <location>
        <begin position="1"/>
        <end position="62"/>
    </location>
</feature>
<feature type="compositionally biased region" description="Polar residues" evidence="1">
    <location>
        <begin position="36"/>
        <end position="45"/>
    </location>
</feature>
<feature type="region of interest" description="Disordered" evidence="1">
    <location>
        <begin position="172"/>
        <end position="208"/>
    </location>
</feature>
<name>A0A846TU64_9MICC</name>
<gene>
    <name evidence="2" type="ORF">GTW58_11595</name>
</gene>
<reference evidence="2 3" key="1">
    <citation type="submission" date="2020-02" db="EMBL/GenBank/DDBJ databases">
        <authorList>
            <person name="Sun Q."/>
        </authorList>
    </citation>
    <scope>NUCLEOTIDE SEQUENCE [LARGE SCALE GENOMIC DNA]</scope>
    <source>
        <strain evidence="2 3">YIM 13062</strain>
    </source>
</reference>
<dbReference type="RefSeq" id="WP_157980609.1">
    <property type="nucleotide sequence ID" value="NZ_JAAVUN010000031.1"/>
</dbReference>
<evidence type="ECO:0000313" key="3">
    <source>
        <dbReference type="Proteomes" id="UP000521379"/>
    </source>
</evidence>
<protein>
    <submittedName>
        <fullName evidence="2">Uncharacterized protein</fullName>
    </submittedName>
</protein>